<name>A0A553ZU09_9BACI</name>
<proteinExistence type="predicted"/>
<feature type="chain" id="PRO_5038842170" evidence="2">
    <location>
        <begin position="23"/>
        <end position="202"/>
    </location>
</feature>
<keyword evidence="5" id="KW-1185">Reference proteome</keyword>
<evidence type="ECO:0000313" key="4">
    <source>
        <dbReference type="EMBL" id="TSB44825.1"/>
    </source>
</evidence>
<dbReference type="OrthoDB" id="2375836at2"/>
<dbReference type="NCBIfam" id="NF040801">
    <property type="entry name" value="spore_GerD"/>
    <property type="match status" value="1"/>
</dbReference>
<protein>
    <submittedName>
        <fullName evidence="4">Spore gernimation protein GerD</fullName>
    </submittedName>
</protein>
<keyword evidence="2" id="KW-0732">Signal</keyword>
<feature type="compositionally biased region" description="Low complexity" evidence="1">
    <location>
        <begin position="193"/>
        <end position="202"/>
    </location>
</feature>
<dbReference type="RefSeq" id="WP_143850473.1">
    <property type="nucleotide sequence ID" value="NZ_VLXZ01000018.1"/>
</dbReference>
<dbReference type="InterPro" id="IPR041262">
    <property type="entry name" value="GerD_central"/>
</dbReference>
<dbReference type="EMBL" id="VLXZ01000018">
    <property type="protein sequence ID" value="TSB44825.1"/>
    <property type="molecule type" value="Genomic_DNA"/>
</dbReference>
<sequence length="202" mass="23015">MGKGCWAVGLGIALLLTGCANNDTSNHSNTSYDGTKKMMVDMLKTDEGKEAIHELMTEEDMREEFVMDTDMVKATIEQTLTSEKGKAYWQEIMKDPQFAKTFAESMQQENEKMLKTLMKDPEYQGMLIDVLKDPEMEKAALELMKTKEYREQLNNVMKENFESPYFQEKLNEMLKKVAEESNKSDSGKDEGGNDNSNESSNP</sequence>
<feature type="region of interest" description="Disordered" evidence="1">
    <location>
        <begin position="172"/>
        <end position="202"/>
    </location>
</feature>
<evidence type="ECO:0000313" key="5">
    <source>
        <dbReference type="Proteomes" id="UP000318521"/>
    </source>
</evidence>
<feature type="compositionally biased region" description="Basic and acidic residues" evidence="1">
    <location>
        <begin position="172"/>
        <end position="191"/>
    </location>
</feature>
<dbReference type="PROSITE" id="PS51257">
    <property type="entry name" value="PROKAR_LIPOPROTEIN"/>
    <property type="match status" value="1"/>
</dbReference>
<organism evidence="4 5">
    <name type="scientific">Alkalicoccobacillus porphyridii</name>
    <dbReference type="NCBI Taxonomy" id="2597270"/>
    <lineage>
        <taxon>Bacteria</taxon>
        <taxon>Bacillati</taxon>
        <taxon>Bacillota</taxon>
        <taxon>Bacilli</taxon>
        <taxon>Bacillales</taxon>
        <taxon>Bacillaceae</taxon>
        <taxon>Alkalicoccobacillus</taxon>
    </lineage>
</organism>
<evidence type="ECO:0000256" key="1">
    <source>
        <dbReference type="SAM" id="MobiDB-lite"/>
    </source>
</evidence>
<evidence type="ECO:0000259" key="3">
    <source>
        <dbReference type="Pfam" id="PF17898"/>
    </source>
</evidence>
<comment type="caution">
    <text evidence="4">The sequence shown here is derived from an EMBL/GenBank/DDBJ whole genome shotgun (WGS) entry which is preliminary data.</text>
</comment>
<gene>
    <name evidence="4" type="ORF">FN960_19095</name>
</gene>
<feature type="domain" description="Spore germination GerD central core" evidence="3">
    <location>
        <begin position="66"/>
        <end position="178"/>
    </location>
</feature>
<feature type="signal peptide" evidence="2">
    <location>
        <begin position="1"/>
        <end position="22"/>
    </location>
</feature>
<dbReference type="Proteomes" id="UP000318521">
    <property type="component" value="Unassembled WGS sequence"/>
</dbReference>
<evidence type="ECO:0000256" key="2">
    <source>
        <dbReference type="SAM" id="SignalP"/>
    </source>
</evidence>
<reference evidence="4 5" key="1">
    <citation type="submission" date="2019-07" db="EMBL/GenBank/DDBJ databases">
        <authorList>
            <person name="Park Y.J."/>
            <person name="Jeong S.E."/>
            <person name="Jung H.S."/>
        </authorList>
    </citation>
    <scope>NUCLEOTIDE SEQUENCE [LARGE SCALE GENOMIC DNA]</scope>
    <source>
        <strain evidence="5">P16(2019)</strain>
    </source>
</reference>
<dbReference type="Pfam" id="PF17898">
    <property type="entry name" value="GerD"/>
    <property type="match status" value="1"/>
</dbReference>
<accession>A0A553ZU09</accession>
<dbReference type="AlphaFoldDB" id="A0A553ZU09"/>